<comment type="caution">
    <text evidence="1">The sequence shown here is derived from an EMBL/GenBank/DDBJ whole genome shotgun (WGS) entry which is preliminary data.</text>
</comment>
<dbReference type="AlphaFoldDB" id="A0A118JUW1"/>
<evidence type="ECO:0000313" key="2">
    <source>
        <dbReference type="Proteomes" id="UP000243975"/>
    </source>
</evidence>
<gene>
    <name evidence="1" type="ORF">Ccrd_005846</name>
</gene>
<dbReference type="STRING" id="59895.A0A118JUW1"/>
<proteinExistence type="predicted"/>
<dbReference type="Proteomes" id="UP000243975">
    <property type="component" value="Unassembled WGS sequence"/>
</dbReference>
<accession>A0A118JUW1</accession>
<sequence length="66" mass="7319">MSDIMKFGGFTVQDLEGKPIGCYYDNTLRMTSSGVKIGEHLYLGSVTKPYILRLNLTQYPLTAASL</sequence>
<protein>
    <submittedName>
        <fullName evidence="1">Uncharacterized protein</fullName>
    </submittedName>
</protein>
<dbReference type="EMBL" id="LEKV01004850">
    <property type="protein sequence ID" value="KVH92122.1"/>
    <property type="molecule type" value="Genomic_DNA"/>
</dbReference>
<keyword evidence="2" id="KW-1185">Reference proteome</keyword>
<reference evidence="1 2" key="1">
    <citation type="journal article" date="2016" name="Sci. Rep.">
        <title>The genome sequence of the outbreeding globe artichoke constructed de novo incorporating a phase-aware low-pass sequencing strategy of F1 progeny.</title>
        <authorList>
            <person name="Scaglione D."/>
            <person name="Reyes-Chin-Wo S."/>
            <person name="Acquadro A."/>
            <person name="Froenicke L."/>
            <person name="Portis E."/>
            <person name="Beitel C."/>
            <person name="Tirone M."/>
            <person name="Mauro R."/>
            <person name="Lo Monaco A."/>
            <person name="Mauromicale G."/>
            <person name="Faccioli P."/>
            <person name="Cattivelli L."/>
            <person name="Rieseberg L."/>
            <person name="Michelmore R."/>
            <person name="Lanteri S."/>
        </authorList>
    </citation>
    <scope>NUCLEOTIDE SEQUENCE [LARGE SCALE GENOMIC DNA]</scope>
    <source>
        <strain evidence="1">2C</strain>
    </source>
</reference>
<name>A0A118JUW1_CYNCS</name>
<organism evidence="1 2">
    <name type="scientific">Cynara cardunculus var. scolymus</name>
    <name type="common">Globe artichoke</name>
    <name type="synonym">Cynara scolymus</name>
    <dbReference type="NCBI Taxonomy" id="59895"/>
    <lineage>
        <taxon>Eukaryota</taxon>
        <taxon>Viridiplantae</taxon>
        <taxon>Streptophyta</taxon>
        <taxon>Embryophyta</taxon>
        <taxon>Tracheophyta</taxon>
        <taxon>Spermatophyta</taxon>
        <taxon>Magnoliopsida</taxon>
        <taxon>eudicotyledons</taxon>
        <taxon>Gunneridae</taxon>
        <taxon>Pentapetalae</taxon>
        <taxon>asterids</taxon>
        <taxon>campanulids</taxon>
        <taxon>Asterales</taxon>
        <taxon>Asteraceae</taxon>
        <taxon>Carduoideae</taxon>
        <taxon>Cardueae</taxon>
        <taxon>Carduinae</taxon>
        <taxon>Cynara</taxon>
    </lineage>
</organism>
<dbReference type="Gramene" id="KVH92122">
    <property type="protein sequence ID" value="KVH92122"/>
    <property type="gene ID" value="Ccrd_005846"/>
</dbReference>
<evidence type="ECO:0000313" key="1">
    <source>
        <dbReference type="EMBL" id="KVH92122.1"/>
    </source>
</evidence>